<name>A0ABV4GKM4_9BRAD</name>
<keyword evidence="3" id="KW-1185">Reference proteome</keyword>
<sequence>MAGIRQAEIHHHGGAAAQRRLGSGFEVVGGDGTHERHFEMGMWIDPARDDVGAACIEGLATCRRIERCADRDDGLAVDQHVRAARMIVIDDGAAADEEGHG</sequence>
<proteinExistence type="predicted"/>
<accession>A0ABV4GKM4</accession>
<feature type="region of interest" description="Disordered" evidence="1">
    <location>
        <begin position="1"/>
        <end position="22"/>
    </location>
</feature>
<evidence type="ECO:0000256" key="1">
    <source>
        <dbReference type="SAM" id="MobiDB-lite"/>
    </source>
</evidence>
<evidence type="ECO:0000313" key="3">
    <source>
        <dbReference type="Proteomes" id="UP001565474"/>
    </source>
</evidence>
<gene>
    <name evidence="2" type="ORF">ABH992_004897</name>
</gene>
<evidence type="ECO:0000313" key="2">
    <source>
        <dbReference type="EMBL" id="MEY9472498.1"/>
    </source>
</evidence>
<dbReference type="EMBL" id="JBGBZN010000002">
    <property type="protein sequence ID" value="MEY9472498.1"/>
    <property type="molecule type" value="Genomic_DNA"/>
</dbReference>
<protein>
    <submittedName>
        <fullName evidence="2">Uncharacterized protein</fullName>
    </submittedName>
</protein>
<organism evidence="2 3">
    <name type="scientific">Bradyrhizobium yuanmingense</name>
    <dbReference type="NCBI Taxonomy" id="108015"/>
    <lineage>
        <taxon>Bacteria</taxon>
        <taxon>Pseudomonadati</taxon>
        <taxon>Pseudomonadota</taxon>
        <taxon>Alphaproteobacteria</taxon>
        <taxon>Hyphomicrobiales</taxon>
        <taxon>Nitrobacteraceae</taxon>
        <taxon>Bradyrhizobium</taxon>
    </lineage>
</organism>
<comment type="caution">
    <text evidence="2">The sequence shown here is derived from an EMBL/GenBank/DDBJ whole genome shotgun (WGS) entry which is preliminary data.</text>
</comment>
<dbReference type="Proteomes" id="UP001565474">
    <property type="component" value="Unassembled WGS sequence"/>
</dbReference>
<reference evidence="2 3" key="1">
    <citation type="submission" date="2024-07" db="EMBL/GenBank/DDBJ databases">
        <title>Genomic Encyclopedia of Type Strains, Phase V (KMG-V): Genome sequencing to study the core and pangenomes of soil and plant-associated prokaryotes.</title>
        <authorList>
            <person name="Whitman W."/>
        </authorList>
    </citation>
    <scope>NUCLEOTIDE SEQUENCE [LARGE SCALE GENOMIC DNA]</scope>
    <source>
        <strain evidence="2 3">USDA 222</strain>
    </source>
</reference>